<name>A0A1G6BRK7_EUBOX</name>
<keyword evidence="3" id="KW-0444">Lipid biosynthesis</keyword>
<dbReference type="PRINTS" id="PR00081">
    <property type="entry name" value="GDHRDH"/>
</dbReference>
<dbReference type="InterPro" id="IPR020904">
    <property type="entry name" value="Sc_DH/Rdtase_CS"/>
</dbReference>
<keyword evidence="9" id="KW-0812">Transmembrane</keyword>
<protein>
    <recommendedName>
        <fullName evidence="12">Short-chain dehydrogenase</fullName>
    </recommendedName>
</protein>
<dbReference type="EMBL" id="FMXR01000012">
    <property type="protein sequence ID" value="SDB23260.1"/>
    <property type="molecule type" value="Genomic_DNA"/>
</dbReference>
<keyword evidence="4" id="KW-0276">Fatty acid metabolism</keyword>
<dbReference type="RefSeq" id="WP_242870556.1">
    <property type="nucleotide sequence ID" value="NZ_FMXR01000012.1"/>
</dbReference>
<dbReference type="GO" id="GO:0030497">
    <property type="term" value="P:fatty acid elongation"/>
    <property type="evidence" value="ECO:0007669"/>
    <property type="project" value="TreeGrafter"/>
</dbReference>
<dbReference type="CDD" id="cd05233">
    <property type="entry name" value="SDR_c"/>
    <property type="match status" value="1"/>
</dbReference>
<evidence type="ECO:0000313" key="11">
    <source>
        <dbReference type="Proteomes" id="UP000199228"/>
    </source>
</evidence>
<keyword evidence="11" id="KW-1185">Reference proteome</keyword>
<evidence type="ECO:0000256" key="8">
    <source>
        <dbReference type="ARBA" id="ARBA00023160"/>
    </source>
</evidence>
<dbReference type="Proteomes" id="UP000199228">
    <property type="component" value="Unassembled WGS sequence"/>
</dbReference>
<dbReference type="PANTHER" id="PTHR43086:SF2">
    <property type="entry name" value="HYDROXYSTEROID DEHYDROGENASE-LIKE PROTEIN 1"/>
    <property type="match status" value="1"/>
</dbReference>
<dbReference type="GO" id="GO:0016491">
    <property type="term" value="F:oxidoreductase activity"/>
    <property type="evidence" value="ECO:0007669"/>
    <property type="project" value="UniProtKB-KW"/>
</dbReference>
<dbReference type="PANTHER" id="PTHR43086">
    <property type="entry name" value="VERY-LONG-CHAIN 3-OXOOACYL-COA REDUCTASE"/>
    <property type="match status" value="1"/>
</dbReference>
<keyword evidence="7" id="KW-0443">Lipid metabolism</keyword>
<reference evidence="10 11" key="1">
    <citation type="submission" date="2016-10" db="EMBL/GenBank/DDBJ databases">
        <authorList>
            <person name="de Groot N.N."/>
        </authorList>
    </citation>
    <scope>NUCLEOTIDE SEQUENCE [LARGE SCALE GENOMIC DNA]</scope>
    <source>
        <strain evidence="10 11">DSM 3217</strain>
    </source>
</reference>
<evidence type="ECO:0000256" key="9">
    <source>
        <dbReference type="SAM" id="Phobius"/>
    </source>
</evidence>
<evidence type="ECO:0000313" key="10">
    <source>
        <dbReference type="EMBL" id="SDB23260.1"/>
    </source>
</evidence>
<proteinExistence type="inferred from homology"/>
<dbReference type="Gene3D" id="3.40.50.720">
    <property type="entry name" value="NAD(P)-binding Rossmann-like Domain"/>
    <property type="match status" value="1"/>
</dbReference>
<comment type="pathway">
    <text evidence="1">Lipid metabolism; fatty acid biosynthesis.</text>
</comment>
<evidence type="ECO:0000256" key="5">
    <source>
        <dbReference type="ARBA" id="ARBA00022857"/>
    </source>
</evidence>
<feature type="transmembrane region" description="Helical" evidence="9">
    <location>
        <begin position="15"/>
        <end position="38"/>
    </location>
</feature>
<accession>A0A1G6BRK7</accession>
<keyword evidence="6" id="KW-0560">Oxidoreductase</keyword>
<dbReference type="InterPro" id="IPR002347">
    <property type="entry name" value="SDR_fam"/>
</dbReference>
<dbReference type="InterPro" id="IPR036291">
    <property type="entry name" value="NAD(P)-bd_dom_sf"/>
</dbReference>
<comment type="similarity">
    <text evidence="2">Belongs to the short-chain dehydrogenases/reductases (SDR) family.</text>
</comment>
<evidence type="ECO:0000256" key="6">
    <source>
        <dbReference type="ARBA" id="ARBA00023002"/>
    </source>
</evidence>
<gene>
    <name evidence="10" type="ORF">SAMN02910417_01724</name>
</gene>
<dbReference type="PROSITE" id="PS00061">
    <property type="entry name" value="ADH_SHORT"/>
    <property type="match status" value="1"/>
</dbReference>
<keyword evidence="9" id="KW-1133">Transmembrane helix</keyword>
<dbReference type="Pfam" id="PF00106">
    <property type="entry name" value="adh_short"/>
    <property type="match status" value="1"/>
</dbReference>
<organism evidence="10 11">
    <name type="scientific">Eubacterium oxidoreducens</name>
    <dbReference type="NCBI Taxonomy" id="1732"/>
    <lineage>
        <taxon>Bacteria</taxon>
        <taxon>Bacillati</taxon>
        <taxon>Bacillota</taxon>
        <taxon>Clostridia</taxon>
        <taxon>Eubacteriales</taxon>
        <taxon>Eubacteriaceae</taxon>
        <taxon>Eubacterium</taxon>
    </lineage>
</organism>
<evidence type="ECO:0000256" key="7">
    <source>
        <dbReference type="ARBA" id="ARBA00023098"/>
    </source>
</evidence>
<evidence type="ECO:0000256" key="2">
    <source>
        <dbReference type="ARBA" id="ARBA00006484"/>
    </source>
</evidence>
<keyword evidence="5" id="KW-0521">NADP</keyword>
<keyword evidence="9" id="KW-0472">Membrane</keyword>
<dbReference type="AlphaFoldDB" id="A0A1G6BRK7"/>
<evidence type="ECO:0000256" key="1">
    <source>
        <dbReference type="ARBA" id="ARBA00005194"/>
    </source>
</evidence>
<dbReference type="STRING" id="1732.SAMN02910417_01724"/>
<evidence type="ECO:0000256" key="4">
    <source>
        <dbReference type="ARBA" id="ARBA00022832"/>
    </source>
</evidence>
<sequence length="275" mass="31584">MWDIIMEGIWYLRNFFGNVFVLFVIVSVILVYVTALLLKNKEAKSIGEKRIALVTGASSGLGHAYARQIAATEKDIDEIWLVARRAERLESLAQELSRMNMKSKVFALDLTEKESYQIIESELKKQQVRIGLLIVCAGYAKIGNYERVSRYDSGHMIDLNCKAAVDTTLVALPFMKAGDRIMEVCSTAAFQPLQHMNIYAASKAFLYSYTRGLRMELLPRKIKVTAVCPYWIKDTEFIAVAKDDEKMVITIALFDTFRFPQRQSLWQDARFWHRE</sequence>
<dbReference type="SUPFAM" id="SSF51735">
    <property type="entry name" value="NAD(P)-binding Rossmann-fold domains"/>
    <property type="match status" value="1"/>
</dbReference>
<evidence type="ECO:0000256" key="3">
    <source>
        <dbReference type="ARBA" id="ARBA00022516"/>
    </source>
</evidence>
<evidence type="ECO:0008006" key="12">
    <source>
        <dbReference type="Google" id="ProtNLM"/>
    </source>
</evidence>
<keyword evidence="8" id="KW-0275">Fatty acid biosynthesis</keyword>